<feature type="transmembrane region" description="Helical" evidence="7">
    <location>
        <begin position="354"/>
        <end position="379"/>
    </location>
</feature>
<evidence type="ECO:0000256" key="6">
    <source>
        <dbReference type="ARBA" id="ARBA00023136"/>
    </source>
</evidence>
<evidence type="ECO:0000313" key="9">
    <source>
        <dbReference type="EMBL" id="CAH0564466.1"/>
    </source>
</evidence>
<dbReference type="GO" id="GO:0016020">
    <property type="term" value="C:membrane"/>
    <property type="evidence" value="ECO:0007669"/>
    <property type="project" value="UniProtKB-SubCell"/>
</dbReference>
<feature type="transmembrane region" description="Helical" evidence="7">
    <location>
        <begin position="313"/>
        <end position="333"/>
    </location>
</feature>
<evidence type="ECO:0000256" key="1">
    <source>
        <dbReference type="ARBA" id="ARBA00004141"/>
    </source>
</evidence>
<dbReference type="PANTHER" id="PTHR11662">
    <property type="entry name" value="SOLUTE CARRIER FAMILY 17"/>
    <property type="match status" value="1"/>
</dbReference>
<dbReference type="Pfam" id="PF07690">
    <property type="entry name" value="MFS_1"/>
    <property type="match status" value="1"/>
</dbReference>
<keyword evidence="5 7" id="KW-1133">Transmembrane helix</keyword>
<evidence type="ECO:0000313" key="10">
    <source>
        <dbReference type="Proteomes" id="UP001154078"/>
    </source>
</evidence>
<feature type="transmembrane region" description="Helical" evidence="7">
    <location>
        <begin position="442"/>
        <end position="464"/>
    </location>
</feature>
<sequence length="477" mass="52933">MALKIRFRFWIAVMIFFTTFMNYVMRANLSMSLIAMTNLPPGRQGQCSENGYITTAEPTTEPPENETTTLATETTTEETVFHKFDYSQREHGQLLAAYGYGYVIFSPLGGFLSEYFGPWKVIFWSNFVSIILTFGCVGAAFIHWGALFFVRFLIGSLGGLVYPALQITISRWSPPNEKGKFLSCMMGNTLGTAMIFPLVGGISQALNWAWGFWLTGILVSVYLLGVIFILSDSPSKSKLIPEEEREYLLSVIPPPKNKLVAPYLKIFGSVAFWGLMFAHIANLYGLFVMVLSAPKFFKEYLNQDLKKSGFFSALPQLCRMFSAITLGIVVDAIEAKEWISVTVLRKSFIIVSHLIPGVAAICIMFCECSWVIALCLLVLMQTCNGAVVATTLHNPQDLAPNYAGTIFGIVSLVGGTTQFIVPAITGELLQNDPNAGLEKWRWVFIIAGCIYILGGFLFICFASGKRQSWNEPKESTA</sequence>
<feature type="transmembrane region" description="Helical" evidence="7">
    <location>
        <begin position="399"/>
        <end position="421"/>
    </location>
</feature>
<accession>A0A9P0BHN2</accession>
<keyword evidence="10" id="KW-1185">Reference proteome</keyword>
<dbReference type="PANTHER" id="PTHR11662:SF336">
    <property type="entry name" value="LP19554P"/>
    <property type="match status" value="1"/>
</dbReference>
<feature type="transmembrane region" description="Helical" evidence="7">
    <location>
        <begin position="7"/>
        <end position="25"/>
    </location>
</feature>
<dbReference type="InterPro" id="IPR050382">
    <property type="entry name" value="MFS_Na/Anion_cotransporter"/>
</dbReference>
<feature type="transmembrane region" description="Helical" evidence="7">
    <location>
        <begin position="95"/>
        <end position="116"/>
    </location>
</feature>
<evidence type="ECO:0000259" key="8">
    <source>
        <dbReference type="PROSITE" id="PS50850"/>
    </source>
</evidence>
<proteinExistence type="predicted"/>
<keyword evidence="4" id="KW-0769">Symport</keyword>
<keyword evidence="3 7" id="KW-0812">Transmembrane</keyword>
<gene>
    <name evidence="9" type="ORF">MELIAE_LOCUS13014</name>
</gene>
<dbReference type="AlphaFoldDB" id="A0A9P0BHN2"/>
<dbReference type="OrthoDB" id="2985014at2759"/>
<evidence type="ECO:0000256" key="2">
    <source>
        <dbReference type="ARBA" id="ARBA00022448"/>
    </source>
</evidence>
<dbReference type="PROSITE" id="PS50850">
    <property type="entry name" value="MFS"/>
    <property type="match status" value="1"/>
</dbReference>
<feature type="transmembrane region" description="Helical" evidence="7">
    <location>
        <begin position="123"/>
        <end position="142"/>
    </location>
</feature>
<dbReference type="Proteomes" id="UP001154078">
    <property type="component" value="Chromosome 9"/>
</dbReference>
<name>A0A9P0BHN2_BRAAE</name>
<keyword evidence="2" id="KW-0813">Transport</keyword>
<keyword evidence="6 7" id="KW-0472">Membrane</keyword>
<dbReference type="EMBL" id="OV121140">
    <property type="protein sequence ID" value="CAH0564466.1"/>
    <property type="molecule type" value="Genomic_DNA"/>
</dbReference>
<protein>
    <recommendedName>
        <fullName evidence="8">Major facilitator superfamily (MFS) profile domain-containing protein</fullName>
    </recommendedName>
</protein>
<feature type="transmembrane region" description="Helical" evidence="7">
    <location>
        <begin position="208"/>
        <end position="230"/>
    </location>
</feature>
<feature type="transmembrane region" description="Helical" evidence="7">
    <location>
        <begin position="148"/>
        <end position="169"/>
    </location>
</feature>
<evidence type="ECO:0000256" key="5">
    <source>
        <dbReference type="ARBA" id="ARBA00022989"/>
    </source>
</evidence>
<evidence type="ECO:0000256" key="3">
    <source>
        <dbReference type="ARBA" id="ARBA00022692"/>
    </source>
</evidence>
<dbReference type="InterPro" id="IPR011701">
    <property type="entry name" value="MFS"/>
</dbReference>
<reference evidence="9" key="1">
    <citation type="submission" date="2021-12" db="EMBL/GenBank/DDBJ databases">
        <authorList>
            <person name="King R."/>
        </authorList>
    </citation>
    <scope>NUCLEOTIDE SEQUENCE</scope>
</reference>
<dbReference type="SUPFAM" id="SSF103473">
    <property type="entry name" value="MFS general substrate transporter"/>
    <property type="match status" value="1"/>
</dbReference>
<evidence type="ECO:0000256" key="4">
    <source>
        <dbReference type="ARBA" id="ARBA00022847"/>
    </source>
</evidence>
<dbReference type="InterPro" id="IPR036259">
    <property type="entry name" value="MFS_trans_sf"/>
</dbReference>
<evidence type="ECO:0000256" key="7">
    <source>
        <dbReference type="SAM" id="Phobius"/>
    </source>
</evidence>
<feature type="domain" description="Major facilitator superfamily (MFS) profile" evidence="8">
    <location>
        <begin position="11"/>
        <end position="466"/>
    </location>
</feature>
<dbReference type="GO" id="GO:0015293">
    <property type="term" value="F:symporter activity"/>
    <property type="evidence" value="ECO:0007669"/>
    <property type="project" value="UniProtKB-KW"/>
</dbReference>
<feature type="transmembrane region" description="Helical" evidence="7">
    <location>
        <begin position="181"/>
        <end position="202"/>
    </location>
</feature>
<dbReference type="Gene3D" id="1.20.1250.20">
    <property type="entry name" value="MFS general substrate transporter like domains"/>
    <property type="match status" value="2"/>
</dbReference>
<feature type="transmembrane region" description="Helical" evidence="7">
    <location>
        <begin position="266"/>
        <end position="293"/>
    </location>
</feature>
<dbReference type="InterPro" id="IPR020846">
    <property type="entry name" value="MFS_dom"/>
</dbReference>
<organism evidence="9 10">
    <name type="scientific">Brassicogethes aeneus</name>
    <name type="common">Rape pollen beetle</name>
    <name type="synonym">Meligethes aeneus</name>
    <dbReference type="NCBI Taxonomy" id="1431903"/>
    <lineage>
        <taxon>Eukaryota</taxon>
        <taxon>Metazoa</taxon>
        <taxon>Ecdysozoa</taxon>
        <taxon>Arthropoda</taxon>
        <taxon>Hexapoda</taxon>
        <taxon>Insecta</taxon>
        <taxon>Pterygota</taxon>
        <taxon>Neoptera</taxon>
        <taxon>Endopterygota</taxon>
        <taxon>Coleoptera</taxon>
        <taxon>Polyphaga</taxon>
        <taxon>Cucujiformia</taxon>
        <taxon>Nitidulidae</taxon>
        <taxon>Meligethinae</taxon>
        <taxon>Brassicogethes</taxon>
    </lineage>
</organism>
<comment type="subcellular location">
    <subcellularLocation>
        <location evidence="1">Membrane</location>
        <topology evidence="1">Multi-pass membrane protein</topology>
    </subcellularLocation>
</comment>
<dbReference type="GO" id="GO:0006820">
    <property type="term" value="P:monoatomic anion transport"/>
    <property type="evidence" value="ECO:0007669"/>
    <property type="project" value="TreeGrafter"/>
</dbReference>
<dbReference type="FunFam" id="1.20.1250.20:FF:000003">
    <property type="entry name" value="Solute carrier family 17 member 3"/>
    <property type="match status" value="1"/>
</dbReference>